<evidence type="ECO:0000313" key="9">
    <source>
        <dbReference type="EMBL" id="GCC26869.1"/>
    </source>
</evidence>
<accession>A0A401S8Y2</accession>
<dbReference type="InterPro" id="IPR036116">
    <property type="entry name" value="FN3_sf"/>
</dbReference>
<feature type="domain" description="Ig-like" evidence="7">
    <location>
        <begin position="36"/>
        <end position="104"/>
    </location>
</feature>
<dbReference type="Proteomes" id="UP000287033">
    <property type="component" value="Unassembled WGS sequence"/>
</dbReference>
<dbReference type="SUPFAM" id="SSF48726">
    <property type="entry name" value="Immunoglobulin"/>
    <property type="match status" value="1"/>
</dbReference>
<keyword evidence="3" id="KW-0325">Glycoprotein</keyword>
<dbReference type="STRING" id="137246.A0A401S8Y2"/>
<sequence length="357" mass="40069">MANIVASAYCVVLAVLVMCAQGHGGQEGRKYYKRIGSNVTLQCETSDSHTPVVWRFDGHVIGHKEDQLLQGTNLTLRNIETAQSGTYSCHEKHSGKLKNQITIQVGNPPVSPTILCRSNAYPETFYCTWQLSSPTYIPTEFDISVRHGEKEIETTMDPNHKNRCNIRFLEMFSTSKYTVTVTAKNALGSNSSSISFNENTIVKPDPPEIIEVNTIPDSPRKLEVKWRNPLTWPEPDSIPLKYFLRYKPVILDDWQHVEVTDVPFHTITDAYMGKEHIIQVAAKDSEVGTWSEWSKAVHATPWTQLMPTNEPEKKPNNVSEPFHSTTPSVRAIGPGNSSVRVESSATLFLSIIVILFI</sequence>
<dbReference type="PROSITE" id="PS50835">
    <property type="entry name" value="IG_LIKE"/>
    <property type="match status" value="1"/>
</dbReference>
<dbReference type="PANTHER" id="PTHR48483">
    <property type="entry name" value="INTERLEUKIN-27 SUBUNIT BETA"/>
    <property type="match status" value="1"/>
</dbReference>
<dbReference type="InterPro" id="IPR053073">
    <property type="entry name" value="IL11/IL27_subunit_beta"/>
</dbReference>
<dbReference type="FunFam" id="2.60.40.10:FF:000564">
    <property type="entry name" value="Ciliary neurotrophic factor receptor subunit alpha"/>
    <property type="match status" value="1"/>
</dbReference>
<evidence type="ECO:0000259" key="8">
    <source>
        <dbReference type="PROSITE" id="PS50853"/>
    </source>
</evidence>
<dbReference type="FunFam" id="2.60.40.10:FF:000136">
    <property type="entry name" value="Ciliary neurotrophic factor receptor alpha"/>
    <property type="match status" value="1"/>
</dbReference>
<dbReference type="Pfam" id="PF13927">
    <property type="entry name" value="Ig_3"/>
    <property type="match status" value="1"/>
</dbReference>
<dbReference type="Pfam" id="PF24031">
    <property type="entry name" value="FN3_IL27B_N"/>
    <property type="match status" value="1"/>
</dbReference>
<keyword evidence="4" id="KW-0393">Immunoglobulin domain</keyword>
<evidence type="ECO:0008006" key="11">
    <source>
        <dbReference type="Google" id="ProtNLM"/>
    </source>
</evidence>
<evidence type="ECO:0000256" key="5">
    <source>
        <dbReference type="SAM" id="MobiDB-lite"/>
    </source>
</evidence>
<keyword evidence="10" id="KW-1185">Reference proteome</keyword>
<feature type="chain" id="PRO_5019040227" description="Ciliary neurotrophic factor receptor" evidence="6">
    <location>
        <begin position="23"/>
        <end position="357"/>
    </location>
</feature>
<evidence type="ECO:0000256" key="3">
    <source>
        <dbReference type="ARBA" id="ARBA00023180"/>
    </source>
</evidence>
<evidence type="ECO:0000259" key="7">
    <source>
        <dbReference type="PROSITE" id="PS50835"/>
    </source>
</evidence>
<dbReference type="OMA" id="KICDTGE"/>
<evidence type="ECO:0000313" key="10">
    <source>
        <dbReference type="Proteomes" id="UP000287033"/>
    </source>
</evidence>
<dbReference type="EMBL" id="BEZZ01000141">
    <property type="protein sequence ID" value="GCC26869.1"/>
    <property type="molecule type" value="Genomic_DNA"/>
</dbReference>
<dbReference type="InterPro" id="IPR036179">
    <property type="entry name" value="Ig-like_dom_sf"/>
</dbReference>
<dbReference type="InterPro" id="IPR003599">
    <property type="entry name" value="Ig_sub"/>
</dbReference>
<name>A0A401S8Y2_CHIPU</name>
<dbReference type="InterPro" id="IPR013783">
    <property type="entry name" value="Ig-like_fold"/>
</dbReference>
<dbReference type="PANTHER" id="PTHR48483:SF2">
    <property type="entry name" value="INTERLEUKIN-27 SUBUNIT BETA"/>
    <property type="match status" value="1"/>
</dbReference>
<evidence type="ECO:0000256" key="6">
    <source>
        <dbReference type="SAM" id="SignalP"/>
    </source>
</evidence>
<organism evidence="9 10">
    <name type="scientific">Chiloscyllium punctatum</name>
    <name type="common">Brownbanded bambooshark</name>
    <name type="synonym">Hemiscyllium punctatum</name>
    <dbReference type="NCBI Taxonomy" id="137246"/>
    <lineage>
        <taxon>Eukaryota</taxon>
        <taxon>Metazoa</taxon>
        <taxon>Chordata</taxon>
        <taxon>Craniata</taxon>
        <taxon>Vertebrata</taxon>
        <taxon>Chondrichthyes</taxon>
        <taxon>Elasmobranchii</taxon>
        <taxon>Galeomorphii</taxon>
        <taxon>Galeoidea</taxon>
        <taxon>Orectolobiformes</taxon>
        <taxon>Hemiscylliidae</taxon>
        <taxon>Chiloscyllium</taxon>
    </lineage>
</organism>
<evidence type="ECO:0000256" key="4">
    <source>
        <dbReference type="ARBA" id="ARBA00023319"/>
    </source>
</evidence>
<dbReference type="SMART" id="SM00060">
    <property type="entry name" value="FN3"/>
    <property type="match status" value="2"/>
</dbReference>
<feature type="domain" description="Fibronectin type-III" evidence="8">
    <location>
        <begin position="206"/>
        <end position="303"/>
    </location>
</feature>
<dbReference type="Gene3D" id="2.60.40.10">
    <property type="entry name" value="Immunoglobulins"/>
    <property type="match status" value="3"/>
</dbReference>
<dbReference type="PROSITE" id="PS50853">
    <property type="entry name" value="FN3"/>
    <property type="match status" value="2"/>
</dbReference>
<reference evidence="9 10" key="1">
    <citation type="journal article" date="2018" name="Nat. Ecol. Evol.">
        <title>Shark genomes provide insights into elasmobranch evolution and the origin of vertebrates.</title>
        <authorList>
            <person name="Hara Y"/>
            <person name="Yamaguchi K"/>
            <person name="Onimaru K"/>
            <person name="Kadota M"/>
            <person name="Koyanagi M"/>
            <person name="Keeley SD"/>
            <person name="Tatsumi K"/>
            <person name="Tanaka K"/>
            <person name="Motone F"/>
            <person name="Kageyama Y"/>
            <person name="Nozu R"/>
            <person name="Adachi N"/>
            <person name="Nishimura O"/>
            <person name="Nakagawa R"/>
            <person name="Tanegashima C"/>
            <person name="Kiyatake I"/>
            <person name="Matsumoto R"/>
            <person name="Murakumo K"/>
            <person name="Nishida K"/>
            <person name="Terakita A"/>
            <person name="Kuratani S"/>
            <person name="Sato K"/>
            <person name="Hyodo S Kuraku.S."/>
        </authorList>
    </citation>
    <scope>NUCLEOTIDE SEQUENCE [LARGE SCALE GENOMIC DNA]</scope>
</reference>
<gene>
    <name evidence="9" type="ORF">chiPu_0005289</name>
</gene>
<evidence type="ECO:0000256" key="2">
    <source>
        <dbReference type="ARBA" id="ARBA00022729"/>
    </source>
</evidence>
<dbReference type="SMART" id="SM00409">
    <property type="entry name" value="IG"/>
    <property type="match status" value="1"/>
</dbReference>
<protein>
    <recommendedName>
        <fullName evidence="11">Ciliary neurotrophic factor receptor</fullName>
    </recommendedName>
</protein>
<feature type="compositionally biased region" description="Polar residues" evidence="5">
    <location>
        <begin position="316"/>
        <end position="328"/>
    </location>
</feature>
<dbReference type="InterPro" id="IPR007110">
    <property type="entry name" value="Ig-like_dom"/>
</dbReference>
<proteinExistence type="inferred from homology"/>
<dbReference type="SMART" id="SM00408">
    <property type="entry name" value="IGc2"/>
    <property type="match status" value="1"/>
</dbReference>
<dbReference type="AlphaFoldDB" id="A0A401S8Y2"/>
<feature type="region of interest" description="Disordered" evidence="5">
    <location>
        <begin position="307"/>
        <end position="329"/>
    </location>
</feature>
<comment type="similarity">
    <text evidence="1">Belongs to the type I cytokine receptor family. Type 3 subfamily.</text>
</comment>
<dbReference type="InterPro" id="IPR003598">
    <property type="entry name" value="Ig_sub2"/>
</dbReference>
<dbReference type="SUPFAM" id="SSF49265">
    <property type="entry name" value="Fibronectin type III"/>
    <property type="match status" value="2"/>
</dbReference>
<dbReference type="CDD" id="cd00063">
    <property type="entry name" value="FN3"/>
    <property type="match status" value="1"/>
</dbReference>
<comment type="caution">
    <text evidence="9">The sequence shown here is derived from an EMBL/GenBank/DDBJ whole genome shotgun (WGS) entry which is preliminary data.</text>
</comment>
<feature type="domain" description="Fibronectin type-III" evidence="8">
    <location>
        <begin position="108"/>
        <end position="205"/>
    </location>
</feature>
<evidence type="ECO:0000256" key="1">
    <source>
        <dbReference type="ARBA" id="ARBA00010890"/>
    </source>
</evidence>
<feature type="signal peptide" evidence="6">
    <location>
        <begin position="1"/>
        <end position="22"/>
    </location>
</feature>
<keyword evidence="2 6" id="KW-0732">Signal</keyword>
<dbReference type="OrthoDB" id="9927622at2759"/>
<dbReference type="InterPro" id="IPR003961">
    <property type="entry name" value="FN3_dom"/>
</dbReference>
<dbReference type="InterPro" id="IPR056621">
    <property type="entry name" value="FN3_IL27B_N"/>
</dbReference>